<dbReference type="Pfam" id="PF10053">
    <property type="entry name" value="DUF2290"/>
    <property type="match status" value="1"/>
</dbReference>
<protein>
    <recommendedName>
        <fullName evidence="4">DUF2290 domain-containing protein</fullName>
    </recommendedName>
</protein>
<evidence type="ECO:0000313" key="3">
    <source>
        <dbReference type="Proteomes" id="UP000053413"/>
    </source>
</evidence>
<dbReference type="InterPro" id="IPR018742">
    <property type="entry name" value="DUF2290"/>
</dbReference>
<reference evidence="3" key="1">
    <citation type="submission" date="2015-10" db="EMBL/GenBank/DDBJ databases">
        <authorList>
            <person name="Ju K.-S."/>
            <person name="Doroghazi J.R."/>
            <person name="Metcalf W.W."/>
        </authorList>
    </citation>
    <scope>NUCLEOTIDE SEQUENCE [LARGE SCALE GENOMIC DNA]</scope>
    <source>
        <strain evidence="3">NRRL F-8817</strain>
    </source>
</reference>
<sequence length="219" mass="24601">MTTTRTVAEEVRNLLDYLLNAEIAAYINTVSVSGTRVSWHATDPGIPFLVSRGDPTLQDYRRWARSGAYSALLFDGALLQITYEIEDGEIAGHRLAYIPCPYRVDSELVRQDPIIDVIDLHIETEPTNMILHSAIRFDFDPGSAAPGHPAAHLTINSADCRIACAAPMRIGRFTDFIFRHFYPDLWKAHLPFFGSSATREAGPRTLTPDERNTPHLYWS</sequence>
<evidence type="ECO:0008006" key="4">
    <source>
        <dbReference type="Google" id="ProtNLM"/>
    </source>
</evidence>
<accession>A0A0X3VK70</accession>
<organism evidence="2 3">
    <name type="scientific">Streptomyces violaceusniger</name>
    <dbReference type="NCBI Taxonomy" id="68280"/>
    <lineage>
        <taxon>Bacteria</taxon>
        <taxon>Bacillati</taxon>
        <taxon>Actinomycetota</taxon>
        <taxon>Actinomycetes</taxon>
        <taxon>Kitasatosporales</taxon>
        <taxon>Streptomycetaceae</taxon>
        <taxon>Streptomyces</taxon>
        <taxon>Streptomyces violaceusniger group</taxon>
    </lineage>
</organism>
<dbReference type="AlphaFoldDB" id="A0A0X3VK70"/>
<feature type="region of interest" description="Disordered" evidence="1">
    <location>
        <begin position="200"/>
        <end position="219"/>
    </location>
</feature>
<comment type="caution">
    <text evidence="2">The sequence shown here is derived from an EMBL/GenBank/DDBJ whole genome shotgun (WGS) entry which is preliminary data.</text>
</comment>
<evidence type="ECO:0000256" key="1">
    <source>
        <dbReference type="SAM" id="MobiDB-lite"/>
    </source>
</evidence>
<gene>
    <name evidence="2" type="ORF">ADL28_42095</name>
</gene>
<evidence type="ECO:0000313" key="2">
    <source>
        <dbReference type="EMBL" id="KUL43866.1"/>
    </source>
</evidence>
<dbReference type="Proteomes" id="UP000053413">
    <property type="component" value="Unassembled WGS sequence"/>
</dbReference>
<name>A0A0X3VK70_STRVO</name>
<proteinExistence type="predicted"/>
<dbReference type="RefSeq" id="WP_059149087.1">
    <property type="nucleotide sequence ID" value="NZ_LLZJ01000419.1"/>
</dbReference>
<dbReference type="EMBL" id="LLZJ01000419">
    <property type="protein sequence ID" value="KUL43866.1"/>
    <property type="molecule type" value="Genomic_DNA"/>
</dbReference>